<name>A0ACB9P2H6_9MYRT</name>
<keyword evidence="2" id="KW-1185">Reference proteome</keyword>
<protein>
    <submittedName>
        <fullName evidence="1">Uncharacterized protein</fullName>
    </submittedName>
</protein>
<proteinExistence type="predicted"/>
<evidence type="ECO:0000313" key="2">
    <source>
        <dbReference type="Proteomes" id="UP001057402"/>
    </source>
</evidence>
<sequence length="458" mass="46349">MESDQGKLFIGGISWETDEDKLKDYFSSYGDVVQTAVMRDKTTGRPRGFGFVVFSDPSVLDSVLQEKHTIDGRLIEAKRALSREEQQTNARAGYSNPGRGSGGGEIKTKKIFVGGLPPTLTEDEFRQYFETYGNVTDVVIMYDQTTQRPRGFGFISFDSEEAVDRVLHKSFHDMSGKKVEVKRALPKDANPYGSGRNMGGGGGGGGGGGYPGYGSHGSANSYDSRMEASRYMQTPNAAGGFGPYGSSGYGGPGYGYGPSNSGMGYGGYGAYGGANTGFGSGAGFGNPNMHSSMYAGGPQGGSRSSWNSQPPSGYGAMGYGSAASWGAPGGTGAGNGGPMSGPSGQSPSGAAGYGSQGYGYGGYAGADGSYGGGAGYGAAGGRYGGAPSGGPGGEMHGNGGGYSGGGYVDANGNQGYGSAGWRSDPSQASGNYGTPTNGPHGGYNNAYGGGPGRQAQQQ</sequence>
<organism evidence="1 2">
    <name type="scientific">Melastoma candidum</name>
    <dbReference type="NCBI Taxonomy" id="119954"/>
    <lineage>
        <taxon>Eukaryota</taxon>
        <taxon>Viridiplantae</taxon>
        <taxon>Streptophyta</taxon>
        <taxon>Embryophyta</taxon>
        <taxon>Tracheophyta</taxon>
        <taxon>Spermatophyta</taxon>
        <taxon>Magnoliopsida</taxon>
        <taxon>eudicotyledons</taxon>
        <taxon>Gunneridae</taxon>
        <taxon>Pentapetalae</taxon>
        <taxon>rosids</taxon>
        <taxon>malvids</taxon>
        <taxon>Myrtales</taxon>
        <taxon>Melastomataceae</taxon>
        <taxon>Melastomatoideae</taxon>
        <taxon>Melastomateae</taxon>
        <taxon>Melastoma</taxon>
    </lineage>
</organism>
<dbReference type="Proteomes" id="UP001057402">
    <property type="component" value="Chromosome 7"/>
</dbReference>
<evidence type="ECO:0000313" key="1">
    <source>
        <dbReference type="EMBL" id="KAI4342648.1"/>
    </source>
</evidence>
<reference evidence="2" key="1">
    <citation type="journal article" date="2023" name="Front. Plant Sci.">
        <title>Chromosomal-level genome assembly of Melastoma candidum provides insights into trichome evolution.</title>
        <authorList>
            <person name="Zhong Y."/>
            <person name="Wu W."/>
            <person name="Sun C."/>
            <person name="Zou P."/>
            <person name="Liu Y."/>
            <person name="Dai S."/>
            <person name="Zhou R."/>
        </authorList>
    </citation>
    <scope>NUCLEOTIDE SEQUENCE [LARGE SCALE GENOMIC DNA]</scope>
</reference>
<gene>
    <name evidence="1" type="ORF">MLD38_027248</name>
</gene>
<accession>A0ACB9P2H6</accession>
<dbReference type="EMBL" id="CM042886">
    <property type="protein sequence ID" value="KAI4342648.1"/>
    <property type="molecule type" value="Genomic_DNA"/>
</dbReference>
<comment type="caution">
    <text evidence="1">The sequence shown here is derived from an EMBL/GenBank/DDBJ whole genome shotgun (WGS) entry which is preliminary data.</text>
</comment>